<sequence length="97" mass="11130">MDRKPGFGHPNWDELERQTVLRHNVGKNGRVQSSPIENLHDQLQHRAFHVSVAGMHRGELAEEQPIGFVADSYDKGNRMVEFPKYINNNIFSIVSFS</sequence>
<dbReference type="RefSeq" id="WP_326928506.1">
    <property type="nucleotide sequence ID" value="NZ_CP123443.1"/>
</dbReference>
<dbReference type="EMBL" id="CP123443">
    <property type="protein sequence ID" value="WGK70297.1"/>
    <property type="molecule type" value="Genomic_DNA"/>
</dbReference>
<name>A0ABY8MJZ0_9SPIO</name>
<evidence type="ECO:0000313" key="2">
    <source>
        <dbReference type="Proteomes" id="UP001228690"/>
    </source>
</evidence>
<evidence type="ECO:0000313" key="1">
    <source>
        <dbReference type="EMBL" id="WGK70297.1"/>
    </source>
</evidence>
<reference evidence="1 2" key="1">
    <citation type="submission" date="2023-04" db="EMBL/GenBank/DDBJ databases">
        <title>Spirochaete genome identified in red abalone sample constitutes a novel genus.</title>
        <authorList>
            <person name="Sharma S.P."/>
            <person name="Purcell C.M."/>
            <person name="Hyde J.R."/>
            <person name="Severin A.J."/>
        </authorList>
    </citation>
    <scope>NUCLEOTIDE SEQUENCE [LARGE SCALE GENOMIC DNA]</scope>
    <source>
        <strain evidence="1 2">SP-2023</strain>
    </source>
</reference>
<proteinExistence type="predicted"/>
<dbReference type="Proteomes" id="UP001228690">
    <property type="component" value="Chromosome"/>
</dbReference>
<accession>A0ABY8MJZ0</accession>
<protein>
    <submittedName>
        <fullName evidence="1">Uncharacterized protein</fullName>
    </submittedName>
</protein>
<gene>
    <name evidence="1" type="ORF">P0082_05405</name>
</gene>
<keyword evidence="2" id="KW-1185">Reference proteome</keyword>
<organism evidence="1 2">
    <name type="scientific">Candidatus Haliotispira prima</name>
    <dbReference type="NCBI Taxonomy" id="3034016"/>
    <lineage>
        <taxon>Bacteria</taxon>
        <taxon>Pseudomonadati</taxon>
        <taxon>Spirochaetota</taxon>
        <taxon>Spirochaetia</taxon>
        <taxon>Spirochaetales</taxon>
        <taxon>Spirochaetaceae</taxon>
        <taxon>Candidatus Haliotispira</taxon>
    </lineage>
</organism>